<dbReference type="Gene3D" id="3.40.1620.10">
    <property type="entry name" value="YefM-like domain"/>
    <property type="match status" value="1"/>
</dbReference>
<dbReference type="PANTHER" id="PTHR35377">
    <property type="entry name" value="ANTITOXIN VAPB49-RELATED-RELATED"/>
    <property type="match status" value="1"/>
</dbReference>
<comment type="caution">
    <text evidence="3">The sequence shown here is derived from an EMBL/GenBank/DDBJ whole genome shotgun (WGS) entry which is preliminary data.</text>
</comment>
<evidence type="ECO:0000256" key="1">
    <source>
        <dbReference type="ARBA" id="ARBA00009981"/>
    </source>
</evidence>
<dbReference type="Pfam" id="PF02604">
    <property type="entry name" value="PhdYeFM_antitox"/>
    <property type="match status" value="1"/>
</dbReference>
<feature type="region of interest" description="Disordered" evidence="2">
    <location>
        <begin position="58"/>
        <end position="81"/>
    </location>
</feature>
<dbReference type="InterPro" id="IPR051416">
    <property type="entry name" value="phD-YefM_TA_antitoxins"/>
</dbReference>
<name>T0ZVB8_9ZZZZ</name>
<accession>T0ZVB8</accession>
<dbReference type="NCBIfam" id="TIGR01552">
    <property type="entry name" value="phd_fam"/>
    <property type="match status" value="1"/>
</dbReference>
<evidence type="ECO:0000256" key="2">
    <source>
        <dbReference type="SAM" id="MobiDB-lite"/>
    </source>
</evidence>
<dbReference type="EMBL" id="AUZZ01004707">
    <property type="protein sequence ID" value="EQD52221.1"/>
    <property type="molecule type" value="Genomic_DNA"/>
</dbReference>
<sequence>MHNPSVPLAEAKNKLSELIDRVSRGEEIVISRHNTDIARLIPVGRPPRRDISEAIAKMRATRKHRSASVEEIRQWRSEGRR</sequence>
<gene>
    <name evidence="3" type="ORF">B2A_06633</name>
</gene>
<comment type="similarity">
    <text evidence="1">Belongs to the phD/YefM antitoxin family.</text>
</comment>
<organism evidence="3">
    <name type="scientific">mine drainage metagenome</name>
    <dbReference type="NCBI Taxonomy" id="410659"/>
    <lineage>
        <taxon>unclassified sequences</taxon>
        <taxon>metagenomes</taxon>
        <taxon>ecological metagenomes</taxon>
    </lineage>
</organism>
<feature type="compositionally biased region" description="Basic and acidic residues" evidence="2">
    <location>
        <begin position="67"/>
        <end position="81"/>
    </location>
</feature>
<dbReference type="AlphaFoldDB" id="T0ZVB8"/>
<dbReference type="InterPro" id="IPR036165">
    <property type="entry name" value="YefM-like_sf"/>
</dbReference>
<protein>
    <submittedName>
        <fullName evidence="3">Prevent-host-death family protein</fullName>
    </submittedName>
</protein>
<dbReference type="SUPFAM" id="SSF143120">
    <property type="entry name" value="YefM-like"/>
    <property type="match status" value="1"/>
</dbReference>
<reference evidence="3" key="1">
    <citation type="submission" date="2013-08" db="EMBL/GenBank/DDBJ databases">
        <authorList>
            <person name="Mendez C."/>
            <person name="Richter M."/>
            <person name="Ferrer M."/>
            <person name="Sanchez J."/>
        </authorList>
    </citation>
    <scope>NUCLEOTIDE SEQUENCE</scope>
</reference>
<evidence type="ECO:0000313" key="3">
    <source>
        <dbReference type="EMBL" id="EQD52221.1"/>
    </source>
</evidence>
<reference evidence="3" key="2">
    <citation type="journal article" date="2014" name="ISME J.">
        <title>Microbial stratification in low pH oxic and suboxic macroscopic growths along an acid mine drainage.</title>
        <authorList>
            <person name="Mendez-Garcia C."/>
            <person name="Mesa V."/>
            <person name="Sprenger R.R."/>
            <person name="Richter M."/>
            <person name="Diez M.S."/>
            <person name="Solano J."/>
            <person name="Bargiela R."/>
            <person name="Golyshina O.V."/>
            <person name="Manteca A."/>
            <person name="Ramos J.L."/>
            <person name="Gallego J.R."/>
            <person name="Llorente I."/>
            <person name="Martins Dos Santos V.A."/>
            <person name="Jensen O.N."/>
            <person name="Pelaez A.I."/>
            <person name="Sanchez J."/>
            <person name="Ferrer M."/>
        </authorList>
    </citation>
    <scope>NUCLEOTIDE SEQUENCE</scope>
</reference>
<dbReference type="InterPro" id="IPR006442">
    <property type="entry name" value="Antitoxin_Phd/YefM"/>
</dbReference>
<proteinExistence type="inferred from homology"/>